<keyword evidence="4" id="KW-1185">Reference proteome</keyword>
<dbReference type="Proteomes" id="UP000030762">
    <property type="component" value="Unassembled WGS sequence"/>
</dbReference>
<dbReference type="GO" id="GO:0006446">
    <property type="term" value="P:regulation of translational initiation"/>
    <property type="evidence" value="ECO:0007669"/>
    <property type="project" value="TreeGrafter"/>
</dbReference>
<dbReference type="InterPro" id="IPR035647">
    <property type="entry name" value="EFG_III/V"/>
</dbReference>
<dbReference type="PANTHER" id="PTHR16301">
    <property type="entry name" value="IMPACT-RELATED"/>
    <property type="match status" value="1"/>
</dbReference>
<dbReference type="AlphaFoldDB" id="T0QZ86"/>
<dbReference type="GeneID" id="19943383"/>
<sequence>MKFLSIARAVEAEVPKIKGSRFIGFASPVTSRQEALAVVAARRAIFPQANHHCFAYTLASPPESFASDDGEPHNSAGRPILHVLQQHDVLNVCLVVSRIFGGTKLGTGGLVRAYNSAAKCAMETASIQETCVQHILTVLVPIHAVAAVKKALHRFDGHVESLAIEGDSAVLVSRLPLTHAIAFESMVSESTNGRAIISRAHEEDAR</sequence>
<dbReference type="SUPFAM" id="SSF54211">
    <property type="entry name" value="Ribosomal protein S5 domain 2-like"/>
    <property type="match status" value="1"/>
</dbReference>
<feature type="domain" description="Impact N-terminal" evidence="2">
    <location>
        <begin position="18"/>
        <end position="121"/>
    </location>
</feature>
<evidence type="ECO:0000259" key="2">
    <source>
        <dbReference type="Pfam" id="PF01205"/>
    </source>
</evidence>
<dbReference type="Gene3D" id="3.30.230.30">
    <property type="entry name" value="Impact, N-terminal domain"/>
    <property type="match status" value="1"/>
</dbReference>
<dbReference type="GO" id="GO:0005737">
    <property type="term" value="C:cytoplasm"/>
    <property type="evidence" value="ECO:0007669"/>
    <property type="project" value="TreeGrafter"/>
</dbReference>
<dbReference type="eggNOG" id="KOG3299">
    <property type="taxonomic scope" value="Eukaryota"/>
</dbReference>
<dbReference type="PANTHER" id="PTHR16301:SF20">
    <property type="entry name" value="IMPACT FAMILY MEMBER YIGZ"/>
    <property type="match status" value="1"/>
</dbReference>
<proteinExistence type="inferred from homology"/>
<comment type="similarity">
    <text evidence="1">Belongs to the IMPACT family.</text>
</comment>
<dbReference type="InterPro" id="IPR023582">
    <property type="entry name" value="Impact"/>
</dbReference>
<dbReference type="InterPro" id="IPR020568">
    <property type="entry name" value="Ribosomal_Su5_D2-typ_SF"/>
</dbReference>
<evidence type="ECO:0000313" key="3">
    <source>
        <dbReference type="EMBL" id="EQC39996.1"/>
    </source>
</evidence>
<organism evidence="3 4">
    <name type="scientific">Saprolegnia diclina (strain VS20)</name>
    <dbReference type="NCBI Taxonomy" id="1156394"/>
    <lineage>
        <taxon>Eukaryota</taxon>
        <taxon>Sar</taxon>
        <taxon>Stramenopiles</taxon>
        <taxon>Oomycota</taxon>
        <taxon>Saprolegniomycetes</taxon>
        <taxon>Saprolegniales</taxon>
        <taxon>Saprolegniaceae</taxon>
        <taxon>Saprolegnia</taxon>
    </lineage>
</organism>
<dbReference type="STRING" id="1156394.T0QZ86"/>
<dbReference type="EMBL" id="JH767137">
    <property type="protein sequence ID" value="EQC39996.1"/>
    <property type="molecule type" value="Genomic_DNA"/>
</dbReference>
<dbReference type="RefSeq" id="XP_008606470.1">
    <property type="nucleotide sequence ID" value="XM_008608248.1"/>
</dbReference>
<name>T0QZ86_SAPDV</name>
<protein>
    <recommendedName>
        <fullName evidence="2">Impact N-terminal domain-containing protein</fullName>
    </recommendedName>
</protein>
<accession>T0QZ86</accession>
<dbReference type="OMA" id="HCYAYTT"/>
<dbReference type="OrthoDB" id="10262814at2759"/>
<evidence type="ECO:0000313" key="4">
    <source>
        <dbReference type="Proteomes" id="UP000030762"/>
    </source>
</evidence>
<dbReference type="Pfam" id="PF01205">
    <property type="entry name" value="Impact_N"/>
    <property type="match status" value="1"/>
</dbReference>
<dbReference type="VEuPathDB" id="FungiDB:SDRG_02656"/>
<dbReference type="InterPro" id="IPR036956">
    <property type="entry name" value="Impact_N_sf"/>
</dbReference>
<dbReference type="InParanoid" id="T0QZ86"/>
<gene>
    <name evidence="3" type="ORF">SDRG_02656</name>
</gene>
<reference evidence="3 4" key="1">
    <citation type="submission" date="2012-04" db="EMBL/GenBank/DDBJ databases">
        <title>The Genome Sequence of Saprolegnia declina VS20.</title>
        <authorList>
            <consortium name="The Broad Institute Genome Sequencing Platform"/>
            <person name="Russ C."/>
            <person name="Nusbaum C."/>
            <person name="Tyler B."/>
            <person name="van West P."/>
            <person name="Dieguez-Uribeondo J."/>
            <person name="de Bruijn I."/>
            <person name="Tripathy S."/>
            <person name="Jiang R."/>
            <person name="Young S.K."/>
            <person name="Zeng Q."/>
            <person name="Gargeya S."/>
            <person name="Fitzgerald M."/>
            <person name="Haas B."/>
            <person name="Abouelleil A."/>
            <person name="Alvarado L."/>
            <person name="Arachchi H.M."/>
            <person name="Berlin A."/>
            <person name="Chapman S.B."/>
            <person name="Goldberg J."/>
            <person name="Griggs A."/>
            <person name="Gujja S."/>
            <person name="Hansen M."/>
            <person name="Howarth C."/>
            <person name="Imamovic A."/>
            <person name="Larimer J."/>
            <person name="McCowen C."/>
            <person name="Montmayeur A."/>
            <person name="Murphy C."/>
            <person name="Neiman D."/>
            <person name="Pearson M."/>
            <person name="Priest M."/>
            <person name="Roberts A."/>
            <person name="Saif S."/>
            <person name="Shea T."/>
            <person name="Sisk P."/>
            <person name="Sykes S."/>
            <person name="Wortman J."/>
            <person name="Nusbaum C."/>
            <person name="Birren B."/>
        </authorList>
    </citation>
    <scope>NUCLEOTIDE SEQUENCE [LARGE SCALE GENOMIC DNA]</scope>
    <source>
        <strain evidence="3 4">VS20</strain>
    </source>
</reference>
<evidence type="ECO:0000256" key="1">
    <source>
        <dbReference type="ARBA" id="ARBA00007665"/>
    </source>
</evidence>
<dbReference type="InterPro" id="IPR001498">
    <property type="entry name" value="Impact_N"/>
</dbReference>
<dbReference type="SUPFAM" id="SSF54980">
    <property type="entry name" value="EF-G C-terminal domain-like"/>
    <property type="match status" value="1"/>
</dbReference>